<dbReference type="EMBL" id="JAUTXU010000066">
    <property type="protein sequence ID" value="KAK3712930.1"/>
    <property type="molecule type" value="Genomic_DNA"/>
</dbReference>
<gene>
    <name evidence="1" type="ORF">LTR37_008815</name>
</gene>
<reference evidence="1" key="1">
    <citation type="submission" date="2023-07" db="EMBL/GenBank/DDBJ databases">
        <title>Black Yeasts Isolated from many extreme environments.</title>
        <authorList>
            <person name="Coleine C."/>
            <person name="Stajich J.E."/>
            <person name="Selbmann L."/>
        </authorList>
    </citation>
    <scope>NUCLEOTIDE SEQUENCE</scope>
    <source>
        <strain evidence="1">CCFEE 5714</strain>
    </source>
</reference>
<organism evidence="1 2">
    <name type="scientific">Vermiconidia calcicola</name>
    <dbReference type="NCBI Taxonomy" id="1690605"/>
    <lineage>
        <taxon>Eukaryota</taxon>
        <taxon>Fungi</taxon>
        <taxon>Dikarya</taxon>
        <taxon>Ascomycota</taxon>
        <taxon>Pezizomycotina</taxon>
        <taxon>Dothideomycetes</taxon>
        <taxon>Dothideomycetidae</taxon>
        <taxon>Mycosphaerellales</taxon>
        <taxon>Extremaceae</taxon>
        <taxon>Vermiconidia</taxon>
    </lineage>
</organism>
<dbReference type="Proteomes" id="UP001281147">
    <property type="component" value="Unassembled WGS sequence"/>
</dbReference>
<name>A0ACC3NA93_9PEZI</name>
<evidence type="ECO:0000313" key="1">
    <source>
        <dbReference type="EMBL" id="KAK3712930.1"/>
    </source>
</evidence>
<comment type="caution">
    <text evidence="1">The sequence shown here is derived from an EMBL/GenBank/DDBJ whole genome shotgun (WGS) entry which is preliminary data.</text>
</comment>
<keyword evidence="2" id="KW-1185">Reference proteome</keyword>
<proteinExistence type="predicted"/>
<evidence type="ECO:0000313" key="2">
    <source>
        <dbReference type="Proteomes" id="UP001281147"/>
    </source>
</evidence>
<sequence>MPYNWASLLPVVNWANLRVVVLVAFGVLSNAYGLAIIGPTAGQWNFYIYFNLATLDEEGYEHTTKILGALNGANSAGALMGCAISAWAADKYGRKRTMQLGCAILILGGVLNATSVNITMLAIGRAVAGVGAGILAIVVPIYQAEVSAAKNRGAMMCVTGIMYALGYAFAGWIGYACAYIPADSPYASAAWRFPLAFQCLPPLIVLCGSRFIPFSPRWLLSQDRPREARDVIMRLHARNGESGKEALEEYDLMQPQHEADKRLLQHRTFEIFRTKANRHRALVSALLMIFNQFLGVYVLANYGVLIYTSLGLEGNVPLLLNACWTTLTIVLNTLCAFFVDRFGRKRFLLIGTVGCCVALIFEAALTAAYYDTKNDAGLAAAVFFVWFYLIFWSTFMDATQFVYVSEIWPNHLRSQGTAWGLAWFFLSSEVTLVAAPVALNNIGWKFYLVLICPSIVYIFVIYWLFPETKQLTLEEIGKQFGDKHIVAQWSGIGEEEMQEITQNAIELTIDGQVPDDIGVILPENGLQAKERSRNDSDSSRKTAYDVTRQMA</sequence>
<accession>A0ACC3NA93</accession>
<protein>
    <submittedName>
        <fullName evidence="1">Uncharacterized protein</fullName>
    </submittedName>
</protein>